<gene>
    <name evidence="3" type="ORF">ACFPP7_13480</name>
</gene>
<evidence type="ECO:0000256" key="1">
    <source>
        <dbReference type="ARBA" id="ARBA00023235"/>
    </source>
</evidence>
<dbReference type="InterPro" id="IPR050417">
    <property type="entry name" value="Sugar_Epim/Isomerase"/>
</dbReference>
<dbReference type="PANTHER" id="PTHR43489">
    <property type="entry name" value="ISOMERASE"/>
    <property type="match status" value="1"/>
</dbReference>
<protein>
    <submittedName>
        <fullName evidence="3">Sugar phosphate isomerase/epimerase family protein</fullName>
    </submittedName>
</protein>
<evidence type="ECO:0000259" key="2">
    <source>
        <dbReference type="Pfam" id="PF01261"/>
    </source>
</evidence>
<dbReference type="InterPro" id="IPR036237">
    <property type="entry name" value="Xyl_isomerase-like_sf"/>
</dbReference>
<dbReference type="EMBL" id="JBHSMX010000020">
    <property type="protein sequence ID" value="MFC5521915.1"/>
    <property type="molecule type" value="Genomic_DNA"/>
</dbReference>
<evidence type="ECO:0000313" key="3">
    <source>
        <dbReference type="EMBL" id="MFC5521915.1"/>
    </source>
</evidence>
<evidence type="ECO:0000313" key="4">
    <source>
        <dbReference type="Proteomes" id="UP001596084"/>
    </source>
</evidence>
<feature type="domain" description="Xylose isomerase-like TIM barrel" evidence="2">
    <location>
        <begin position="26"/>
        <end position="256"/>
    </location>
</feature>
<dbReference type="Pfam" id="PF01261">
    <property type="entry name" value="AP_endonuc_2"/>
    <property type="match status" value="1"/>
</dbReference>
<dbReference type="SUPFAM" id="SSF51658">
    <property type="entry name" value="Xylose isomerase-like"/>
    <property type="match status" value="1"/>
</dbReference>
<keyword evidence="1 3" id="KW-0413">Isomerase</keyword>
<accession>A0ABW0QB75</accession>
<proteinExistence type="predicted"/>
<dbReference type="RefSeq" id="WP_068834408.1">
    <property type="nucleotide sequence ID" value="NZ_JBHSMX010000020.1"/>
</dbReference>
<dbReference type="Gene3D" id="3.20.20.150">
    <property type="entry name" value="Divalent-metal-dependent TIM barrel enzymes"/>
    <property type="match status" value="1"/>
</dbReference>
<name>A0ABW0QB75_9BURK</name>
<dbReference type="Proteomes" id="UP001596084">
    <property type="component" value="Unassembled WGS sequence"/>
</dbReference>
<dbReference type="InterPro" id="IPR013022">
    <property type="entry name" value="Xyl_isomerase-like_TIM-brl"/>
</dbReference>
<sequence>MSNPIGIISMQHQRPFTAKELPQLARWKSAGYDFVEMLVPEAGEIDLGVAGKALADEGLGVVLAARVNLDRNLCSDDASKRQAGVDYLHYCVEAASKLGASIVGGPLYGNPLVFAGRAPHPVDESLRLQRVDRAVDGLKKGAVVAAQAGVRFGVEPLNRFETDILNTTRQGIALAKMVDHPAVGLVLDTFHMNMEDDDIPGAIREAGKHMIHFQANENHRGYLGTGHIEWTPVIRALADIGYTGTISLEPFRRTDERIGIPFAQWKAPSHDEQVQLGAACSFIKNLITLNGGRV</sequence>
<dbReference type="PANTHER" id="PTHR43489:SF7">
    <property type="entry name" value="3-DEHYDRO-D-GULOSIDE 4-EPIMERASE-RELATED"/>
    <property type="match status" value="1"/>
</dbReference>
<comment type="caution">
    <text evidence="3">The sequence shown here is derived from an EMBL/GenBank/DDBJ whole genome shotgun (WGS) entry which is preliminary data.</text>
</comment>
<dbReference type="GO" id="GO:0016853">
    <property type="term" value="F:isomerase activity"/>
    <property type="evidence" value="ECO:0007669"/>
    <property type="project" value="UniProtKB-KW"/>
</dbReference>
<reference evidence="4" key="1">
    <citation type="journal article" date="2019" name="Int. J. Syst. Evol. Microbiol.">
        <title>The Global Catalogue of Microorganisms (GCM) 10K type strain sequencing project: providing services to taxonomists for standard genome sequencing and annotation.</title>
        <authorList>
            <consortium name="The Broad Institute Genomics Platform"/>
            <consortium name="The Broad Institute Genome Sequencing Center for Infectious Disease"/>
            <person name="Wu L."/>
            <person name="Ma J."/>
        </authorList>
    </citation>
    <scope>NUCLEOTIDE SEQUENCE [LARGE SCALE GENOMIC DNA]</scope>
    <source>
        <strain evidence="4">CGMCC 4.7277</strain>
    </source>
</reference>
<organism evidence="3 4">
    <name type="scientific">Polaromonas jejuensis</name>
    <dbReference type="NCBI Taxonomy" id="457502"/>
    <lineage>
        <taxon>Bacteria</taxon>
        <taxon>Pseudomonadati</taxon>
        <taxon>Pseudomonadota</taxon>
        <taxon>Betaproteobacteria</taxon>
        <taxon>Burkholderiales</taxon>
        <taxon>Comamonadaceae</taxon>
        <taxon>Polaromonas</taxon>
    </lineage>
</organism>
<keyword evidence="4" id="KW-1185">Reference proteome</keyword>